<keyword evidence="1" id="KW-1133">Transmembrane helix</keyword>
<protein>
    <submittedName>
        <fullName evidence="2">Uncharacterized protein</fullName>
    </submittedName>
</protein>
<evidence type="ECO:0000313" key="2">
    <source>
        <dbReference type="EMBL" id="KAA8577225.1"/>
    </source>
</evidence>
<name>A0A5M9KE28_MONFR</name>
<organism evidence="2 3">
    <name type="scientific">Monilinia fructicola</name>
    <name type="common">Brown rot fungus</name>
    <name type="synonym">Ciboria fructicola</name>
    <dbReference type="NCBI Taxonomy" id="38448"/>
    <lineage>
        <taxon>Eukaryota</taxon>
        <taxon>Fungi</taxon>
        <taxon>Dikarya</taxon>
        <taxon>Ascomycota</taxon>
        <taxon>Pezizomycotina</taxon>
        <taxon>Leotiomycetes</taxon>
        <taxon>Helotiales</taxon>
        <taxon>Sclerotiniaceae</taxon>
        <taxon>Monilinia</taxon>
    </lineage>
</organism>
<dbReference type="AlphaFoldDB" id="A0A5M9KE28"/>
<evidence type="ECO:0000256" key="1">
    <source>
        <dbReference type="SAM" id="Phobius"/>
    </source>
</evidence>
<gene>
    <name evidence="2" type="ORF">EYC84_007215</name>
</gene>
<dbReference type="PANTHER" id="PTHR36142">
    <property type="entry name" value="METALLO-HYDROLASE/OXIDOREDUCTASE SUPERFAMILY PROTEIN"/>
    <property type="match status" value="1"/>
</dbReference>
<reference evidence="2 3" key="1">
    <citation type="submission" date="2019-06" db="EMBL/GenBank/DDBJ databases">
        <title>Genome Sequence of the Brown Rot Fungal Pathogen Monilinia fructicola.</title>
        <authorList>
            <person name="De Miccolis Angelini R.M."/>
            <person name="Landi L."/>
            <person name="Abate D."/>
            <person name="Pollastro S."/>
            <person name="Romanazzi G."/>
            <person name="Faretra F."/>
        </authorList>
    </citation>
    <scope>NUCLEOTIDE SEQUENCE [LARGE SCALE GENOMIC DNA]</scope>
    <source>
        <strain evidence="2 3">Mfrc123</strain>
    </source>
</reference>
<proteinExistence type="predicted"/>
<dbReference type="PANTHER" id="PTHR36142:SF5">
    <property type="entry name" value="METALLO-BETA-LACTAMASE DOMAIN-CONTAINING PROTEIN"/>
    <property type="match status" value="1"/>
</dbReference>
<keyword evidence="3" id="KW-1185">Reference proteome</keyword>
<dbReference type="Proteomes" id="UP000322873">
    <property type="component" value="Unassembled WGS sequence"/>
</dbReference>
<dbReference type="EMBL" id="VICG01000001">
    <property type="protein sequence ID" value="KAA8577225.1"/>
    <property type="molecule type" value="Genomic_DNA"/>
</dbReference>
<keyword evidence="1" id="KW-0812">Transmembrane</keyword>
<sequence length="545" mass="60715">MSLTVKHLNNDASFSLTFEPISPFPPSPGRPSNTFTILLDPWLSGPSKIFHSKFSISHLKTPACISSLQELPEPDLVVISQDKTDHCHEATLKQLSPSGRKTLILAEPGAARTIRKWKYFDASKVIPFKRWENPHLRPTDNLLRIPVPPVTENGTPGEVTIAFLPQKNDLTGLHNAIGITYRPPTLSTSLFDPPYATPPCSPRSCTSTFSSQTDRALSVIFSPHGCTYQTIAPYATSHLVSQAALPLTTLLHPFDRISNPWYLGGNIISGFPGGVSIAHNLCPHTWISAHDGDKESTGFATWSIKSRKWEREDVARVVSPRRESFGAREKMRVVGTEVLVLASGEAVRLVSGGDPFASGARLRVEGPSLFRADDGVQRVLRGDEDSTCGDDCRVEEIGSRAAISALCISRSISIPNRYQYRDTSRTAGGSDQGLDWIRHGSYWMGVRFASLRNRDKDKDREWAWSTEYCFPRIPPPQHEYNNRWTMDTEKIRRYLNISNQKSATSNQPDHGFGWMALDVLNADLANGVLVWVWVLVSFLSFILYI</sequence>
<dbReference type="Gene3D" id="3.60.15.10">
    <property type="entry name" value="Ribonuclease Z/Hydroxyacylglutathione hydrolase-like"/>
    <property type="match status" value="1"/>
</dbReference>
<dbReference type="VEuPathDB" id="FungiDB:MFRU_021g00700"/>
<dbReference type="InterPro" id="IPR036866">
    <property type="entry name" value="RibonucZ/Hydroxyglut_hydro"/>
</dbReference>
<evidence type="ECO:0000313" key="3">
    <source>
        <dbReference type="Proteomes" id="UP000322873"/>
    </source>
</evidence>
<feature type="transmembrane region" description="Helical" evidence="1">
    <location>
        <begin position="524"/>
        <end position="544"/>
    </location>
</feature>
<accession>A0A5M9KE28</accession>
<comment type="caution">
    <text evidence="2">The sequence shown here is derived from an EMBL/GenBank/DDBJ whole genome shotgun (WGS) entry which is preliminary data.</text>
</comment>
<keyword evidence="1" id="KW-0472">Membrane</keyword>